<dbReference type="EMBL" id="JADOXO010000622">
    <property type="protein sequence ID" value="KAF9801907.1"/>
    <property type="molecule type" value="Genomic_DNA"/>
</dbReference>
<reference evidence="2" key="1">
    <citation type="submission" date="2020-11" db="EMBL/GenBank/DDBJ databases">
        <authorList>
            <person name="Koelle M."/>
            <person name="Horta M.A.C."/>
            <person name="Nowrousian M."/>
            <person name="Ohm R.A."/>
            <person name="Benz P."/>
            <person name="Pilgard A."/>
        </authorList>
    </citation>
    <scope>NUCLEOTIDE SEQUENCE</scope>
    <source>
        <strain evidence="2">FPRL280</strain>
    </source>
</reference>
<sequence>MECKKCGADMRKGRVVVDMQSSRGTSTSGRPVPICKLAQLSTSSFKWKVPTGDDAKDTAKGQKPRVKQVKTVIVKKPKVIHNKNLRQHHRETKSFLLYTGGMNSWCLHIANLDTCEKAEKEKQLSEQEKKEKQKGGIRN</sequence>
<name>A0A8H7TXX9_9APHY</name>
<feature type="region of interest" description="Disordered" evidence="1">
    <location>
        <begin position="119"/>
        <end position="139"/>
    </location>
</feature>
<evidence type="ECO:0000313" key="2">
    <source>
        <dbReference type="EMBL" id="KAF9801907.1"/>
    </source>
</evidence>
<feature type="region of interest" description="Disordered" evidence="1">
    <location>
        <begin position="48"/>
        <end position="67"/>
    </location>
</feature>
<dbReference type="AlphaFoldDB" id="A0A8H7TXX9"/>
<evidence type="ECO:0000256" key="1">
    <source>
        <dbReference type="SAM" id="MobiDB-lite"/>
    </source>
</evidence>
<comment type="caution">
    <text evidence="2">The sequence shown here is derived from an EMBL/GenBank/DDBJ whole genome shotgun (WGS) entry which is preliminary data.</text>
</comment>
<accession>A0A8H7TXX9</accession>
<gene>
    <name evidence="2" type="ORF">IEO21_10008</name>
</gene>
<proteinExistence type="predicted"/>
<evidence type="ECO:0000313" key="3">
    <source>
        <dbReference type="Proteomes" id="UP000639403"/>
    </source>
</evidence>
<dbReference type="Proteomes" id="UP000639403">
    <property type="component" value="Unassembled WGS sequence"/>
</dbReference>
<reference evidence="2" key="2">
    <citation type="journal article" name="Front. Microbiol.">
        <title>Degradative Capacity of Two Strains of Rhodonia placenta: From Phenotype to Genotype.</title>
        <authorList>
            <person name="Kolle M."/>
            <person name="Horta M.A.C."/>
            <person name="Nowrousian M."/>
            <person name="Ohm R.A."/>
            <person name="Benz J.P."/>
            <person name="Pilgard A."/>
        </authorList>
    </citation>
    <scope>NUCLEOTIDE SEQUENCE</scope>
    <source>
        <strain evidence="2">FPRL280</strain>
    </source>
</reference>
<organism evidence="2 3">
    <name type="scientific">Rhodonia placenta</name>
    <dbReference type="NCBI Taxonomy" id="104341"/>
    <lineage>
        <taxon>Eukaryota</taxon>
        <taxon>Fungi</taxon>
        <taxon>Dikarya</taxon>
        <taxon>Basidiomycota</taxon>
        <taxon>Agaricomycotina</taxon>
        <taxon>Agaricomycetes</taxon>
        <taxon>Polyporales</taxon>
        <taxon>Adustoporiaceae</taxon>
        <taxon>Rhodonia</taxon>
    </lineage>
</organism>
<feature type="compositionally biased region" description="Basic and acidic residues" evidence="1">
    <location>
        <begin position="51"/>
        <end position="60"/>
    </location>
</feature>
<protein>
    <submittedName>
        <fullName evidence="2">Uncharacterized protein</fullName>
    </submittedName>
</protein>